<dbReference type="Pfam" id="PF01569">
    <property type="entry name" value="PAP2"/>
    <property type="match status" value="1"/>
</dbReference>
<dbReference type="SMART" id="SM00014">
    <property type="entry name" value="acidPPc"/>
    <property type="match status" value="1"/>
</dbReference>
<organism evidence="3">
    <name type="scientific">invertebrate metagenome</name>
    <dbReference type="NCBI Taxonomy" id="1711999"/>
    <lineage>
        <taxon>unclassified sequences</taxon>
        <taxon>metagenomes</taxon>
        <taxon>organismal metagenomes</taxon>
    </lineage>
</organism>
<gene>
    <name evidence="3" type="ORF">RIEGSTA812A_PEG_1190</name>
</gene>
<feature type="transmembrane region" description="Helical" evidence="1">
    <location>
        <begin position="59"/>
        <end position="80"/>
    </location>
</feature>
<keyword evidence="1" id="KW-0812">Transmembrane</keyword>
<evidence type="ECO:0000313" key="3">
    <source>
        <dbReference type="EMBL" id="VBB69717.1"/>
    </source>
</evidence>
<accession>A0A484H6F2</accession>
<name>A0A484H6F2_9ZZZZ</name>
<dbReference type="Gene3D" id="1.20.144.10">
    <property type="entry name" value="Phosphatidic acid phosphatase type 2/haloperoxidase"/>
    <property type="match status" value="1"/>
</dbReference>
<dbReference type="CDD" id="cd03396">
    <property type="entry name" value="PAP2_like_6"/>
    <property type="match status" value="1"/>
</dbReference>
<feature type="transmembrane region" description="Helical" evidence="1">
    <location>
        <begin position="148"/>
        <end position="166"/>
    </location>
</feature>
<dbReference type="AlphaFoldDB" id="A0A484H6F2"/>
<keyword evidence="1" id="KW-0472">Membrane</keyword>
<feature type="domain" description="Phosphatidic acid phosphatase type 2/haloperoxidase" evidence="2">
    <location>
        <begin position="93"/>
        <end position="217"/>
    </location>
</feature>
<feature type="transmembrane region" description="Helical" evidence="1">
    <location>
        <begin position="175"/>
        <end position="192"/>
    </location>
</feature>
<keyword evidence="1" id="KW-1133">Transmembrane helix</keyword>
<proteinExistence type="predicted"/>
<feature type="transmembrane region" description="Helical" evidence="1">
    <location>
        <begin position="92"/>
        <end position="111"/>
    </location>
</feature>
<sequence>MMKSWGRWLAASPCRWLLPVLAALVAFPKIDLVVSGWFFADGRFFLRHYELFEFVRAAVPPLTLGGMLFAALLGIAAAIFRESFLGIRPRAATYLLLSLMIGPGLLANNLFKDHWGRARPFTIVAFGGDRVFTPALVMSDQCAHNCSFVSGHAALAFWTVAFALLVQPPPWRRRVAVAIALLYGFLVGFVRVAQGSHFLSDVVFAAALSIGVAYSLHRLLILPSHGNERAFRSGLDPPLLPCHPGSQDEGRPC</sequence>
<dbReference type="InterPro" id="IPR000326">
    <property type="entry name" value="PAP2/HPO"/>
</dbReference>
<reference evidence="3" key="1">
    <citation type="submission" date="2018-10" db="EMBL/GenBank/DDBJ databases">
        <authorList>
            <person name="Gruber-Vodicka H."/>
            <person name="Jaeckle O."/>
        </authorList>
    </citation>
    <scope>NUCLEOTIDE SEQUENCE</scope>
</reference>
<evidence type="ECO:0000256" key="1">
    <source>
        <dbReference type="SAM" id="Phobius"/>
    </source>
</evidence>
<evidence type="ECO:0000259" key="2">
    <source>
        <dbReference type="SMART" id="SM00014"/>
    </source>
</evidence>
<protein>
    <submittedName>
        <fullName evidence="3">Hypothetical membrane protein</fullName>
    </submittedName>
</protein>
<dbReference type="EMBL" id="LR026963">
    <property type="protein sequence ID" value="VBB69717.1"/>
    <property type="molecule type" value="Genomic_DNA"/>
</dbReference>
<feature type="transmembrane region" description="Helical" evidence="1">
    <location>
        <begin position="198"/>
        <end position="216"/>
    </location>
</feature>
<dbReference type="InterPro" id="IPR036938">
    <property type="entry name" value="PAP2/HPO_sf"/>
</dbReference>
<dbReference type="SUPFAM" id="SSF48317">
    <property type="entry name" value="Acid phosphatase/Vanadium-dependent haloperoxidase"/>
    <property type="match status" value="1"/>
</dbReference>